<dbReference type="KEGG" id="orh:Ornrh_1167"/>
<dbReference type="PROSITE" id="PS51257">
    <property type="entry name" value="PROKAR_LIPOPROTEIN"/>
    <property type="match status" value="1"/>
</dbReference>
<keyword evidence="3" id="KW-1185">Reference proteome</keyword>
<evidence type="ECO:0000313" key="2">
    <source>
        <dbReference type="EMBL" id="AFL97352.1"/>
    </source>
</evidence>
<dbReference type="GeneID" id="71568976"/>
<dbReference type="GeneID" id="97257839"/>
<accession>I4A068</accession>
<dbReference type="Proteomes" id="UP000006051">
    <property type="component" value="Chromosome"/>
</dbReference>
<sequence>MAINYLKKLFLMATVLLVAVGCFSGSEQKEPDFDLEGAFKGFAENITLQKDFSISIRTEKASEDIQKYLLEADTELSESMKDDDYVDAVSYKVVYDGKNLNFVDFKTGEKTISSRAAKGGTTSESSWGCADGQKLVTTCMSQGCVEKELKELAKKINVGDEIEIHRSKSRVEICTTIKD</sequence>
<evidence type="ECO:0000256" key="1">
    <source>
        <dbReference type="SAM" id="SignalP"/>
    </source>
</evidence>
<evidence type="ECO:0000313" key="3">
    <source>
        <dbReference type="Proteomes" id="UP000006051"/>
    </source>
</evidence>
<keyword evidence="1" id="KW-0732">Signal</keyword>
<name>I4A068_ORNRL</name>
<feature type="signal peptide" evidence="1">
    <location>
        <begin position="1"/>
        <end position="24"/>
    </location>
</feature>
<organism evidence="2 3">
    <name type="scientific">Ornithobacterium rhinotracheale (strain ATCC 51463 / DSM 15997 / CCUG 23171 / CIP 104009 / LMG 9086)</name>
    <dbReference type="NCBI Taxonomy" id="867902"/>
    <lineage>
        <taxon>Bacteria</taxon>
        <taxon>Pseudomonadati</taxon>
        <taxon>Bacteroidota</taxon>
        <taxon>Flavobacteriia</taxon>
        <taxon>Flavobacteriales</taxon>
        <taxon>Weeksellaceae</taxon>
        <taxon>Ornithobacterium</taxon>
    </lineage>
</organism>
<feature type="chain" id="PRO_5003684653" evidence="1">
    <location>
        <begin position="25"/>
        <end position="179"/>
    </location>
</feature>
<dbReference type="HOGENOM" id="CLU_1502043_0_0_10"/>
<proteinExistence type="predicted"/>
<gene>
    <name evidence="2" type="ordered locus">Ornrh_1167</name>
</gene>
<dbReference type="AlphaFoldDB" id="I4A068"/>
<dbReference type="RefSeq" id="WP_014790917.1">
    <property type="nucleotide sequence ID" value="NC_018016.1"/>
</dbReference>
<dbReference type="STRING" id="867902.Ornrh_1167"/>
<reference evidence="2 3" key="1">
    <citation type="submission" date="2012-06" db="EMBL/GenBank/DDBJ databases">
        <title>The complete genome of Ornithobacterium rhinotracheale DSM 15997.</title>
        <authorList>
            <consortium name="US DOE Joint Genome Institute (JGI-PGF)"/>
            <person name="Lucas S."/>
            <person name="Copeland A."/>
            <person name="Lapidus A."/>
            <person name="Goodwin L."/>
            <person name="Pitluck S."/>
            <person name="Peters L."/>
            <person name="Mikhailova N."/>
            <person name="Teshima H."/>
            <person name="Kyrpides N."/>
            <person name="Mavromatis K."/>
            <person name="Pagani I."/>
            <person name="Ivanova N."/>
            <person name="Ovchinnikova G."/>
            <person name="Zeytun A."/>
            <person name="Detter J.C."/>
            <person name="Han C."/>
            <person name="Land M."/>
            <person name="Hauser L."/>
            <person name="Markowitz V."/>
            <person name="Cheng J.-F."/>
            <person name="Hugenholtz P."/>
            <person name="Woyke T."/>
            <person name="Wu D."/>
            <person name="Lang E."/>
            <person name="Kopitz M."/>
            <person name="Brambilla E."/>
            <person name="Klenk H.-P."/>
            <person name="Eisen J.A."/>
        </authorList>
    </citation>
    <scope>NUCLEOTIDE SEQUENCE [LARGE SCALE GENOMIC DNA]</scope>
    <source>
        <strain evidence="3">ATCC 51463 / DSM 15997 / CCUG 23171 / LMG 9086</strain>
    </source>
</reference>
<protein>
    <submittedName>
        <fullName evidence="2">Uncharacterized protein</fullName>
    </submittedName>
</protein>
<dbReference type="EMBL" id="CP003283">
    <property type="protein sequence ID" value="AFL97352.1"/>
    <property type="molecule type" value="Genomic_DNA"/>
</dbReference>